<dbReference type="Proteomes" id="UP000760860">
    <property type="component" value="Unassembled WGS sequence"/>
</dbReference>
<gene>
    <name evidence="6" type="ORF">PC110_g19728</name>
    <name evidence="1" type="ORF">PC113_g20125</name>
    <name evidence="3" type="ORF">PC115_g19586</name>
    <name evidence="2" type="ORF">PC117_g27440</name>
    <name evidence="4" type="ORF">PC118_g24055</name>
    <name evidence="5" type="ORF">PC129_g24646</name>
</gene>
<dbReference type="AlphaFoldDB" id="A0A329RHD7"/>
<dbReference type="Proteomes" id="UP000697107">
    <property type="component" value="Unassembled WGS sequence"/>
</dbReference>
<dbReference type="Proteomes" id="UP000774804">
    <property type="component" value="Unassembled WGS sequence"/>
</dbReference>
<dbReference type="OrthoDB" id="104698at2759"/>
<dbReference type="EMBL" id="RCMV01003973">
    <property type="protein sequence ID" value="KAG3196729.1"/>
    <property type="molecule type" value="Genomic_DNA"/>
</dbReference>
<dbReference type="EMBL" id="RCMG01001113">
    <property type="protein sequence ID" value="KAG2835980.1"/>
    <property type="molecule type" value="Genomic_DNA"/>
</dbReference>
<evidence type="ECO:0000313" key="5">
    <source>
        <dbReference type="EMBL" id="KAG3196729.1"/>
    </source>
</evidence>
<evidence type="ECO:0000313" key="3">
    <source>
        <dbReference type="EMBL" id="KAG2890008.1"/>
    </source>
</evidence>
<evidence type="ECO:0000313" key="6">
    <source>
        <dbReference type="EMBL" id="RAW23840.1"/>
    </source>
</evidence>
<accession>A0A329RHD7</accession>
<protein>
    <submittedName>
        <fullName evidence="6">Uncharacterized protein</fullName>
    </submittedName>
</protein>
<organism evidence="6 7">
    <name type="scientific">Phytophthora cactorum</name>
    <dbReference type="NCBI Taxonomy" id="29920"/>
    <lineage>
        <taxon>Eukaryota</taxon>
        <taxon>Sar</taxon>
        <taxon>Stramenopiles</taxon>
        <taxon>Oomycota</taxon>
        <taxon>Peronosporomycetes</taxon>
        <taxon>Peronosporales</taxon>
        <taxon>Peronosporaceae</taxon>
        <taxon>Phytophthora</taxon>
    </lineage>
</organism>
<dbReference type="EMBL" id="RCML01002629">
    <property type="protein sequence ID" value="KAG2957371.1"/>
    <property type="molecule type" value="Genomic_DNA"/>
</dbReference>
<evidence type="ECO:0000313" key="4">
    <source>
        <dbReference type="EMBL" id="KAG2957371.1"/>
    </source>
</evidence>
<comment type="caution">
    <text evidence="6">The sequence shown here is derived from an EMBL/GenBank/DDBJ whole genome shotgun (WGS) entry which is preliminary data.</text>
</comment>
<keyword evidence="7" id="KW-1185">Reference proteome</keyword>
<name>A0A329RHD7_9STRA</name>
<dbReference type="Proteomes" id="UP000736787">
    <property type="component" value="Unassembled WGS sequence"/>
</dbReference>
<proteinExistence type="predicted"/>
<dbReference type="VEuPathDB" id="FungiDB:PC110_g19728"/>
<evidence type="ECO:0000313" key="1">
    <source>
        <dbReference type="EMBL" id="KAG2835980.1"/>
    </source>
</evidence>
<sequence>MGVPLVGCASRRLNLAVSAHLAPHEDELEKLQTLMRKLRTIKQVVTLR</sequence>
<dbReference type="PANTHER" id="PTHR40866">
    <property type="entry name" value="BED-TYPE DOMAIN-CONTAINING PROTEIN"/>
    <property type="match status" value="1"/>
</dbReference>
<dbReference type="EMBL" id="RCMI01001131">
    <property type="protein sequence ID" value="KAG2890008.1"/>
    <property type="molecule type" value="Genomic_DNA"/>
</dbReference>
<evidence type="ECO:0000313" key="7">
    <source>
        <dbReference type="Proteomes" id="UP000251314"/>
    </source>
</evidence>
<dbReference type="EMBL" id="MJFZ01000981">
    <property type="protein sequence ID" value="RAW23840.1"/>
    <property type="molecule type" value="Genomic_DNA"/>
</dbReference>
<dbReference type="Proteomes" id="UP000735874">
    <property type="component" value="Unassembled WGS sequence"/>
</dbReference>
<dbReference type="PANTHER" id="PTHR40866:SF1">
    <property type="entry name" value="BED-TYPE DOMAIN-CONTAINING PROTEIN"/>
    <property type="match status" value="1"/>
</dbReference>
<reference evidence="6 7" key="1">
    <citation type="submission" date="2018-01" db="EMBL/GenBank/DDBJ databases">
        <title>Draft genome of the strawberry crown rot pathogen Phytophthora cactorum.</title>
        <authorList>
            <person name="Armitage A.D."/>
            <person name="Lysoe E."/>
            <person name="Nellist C.F."/>
            <person name="Harrison R.J."/>
            <person name="Brurberg M.B."/>
        </authorList>
    </citation>
    <scope>NUCLEOTIDE SEQUENCE [LARGE SCALE GENOMIC DNA]</scope>
    <source>
        <strain evidence="6 7">10300</strain>
    </source>
</reference>
<dbReference type="EMBL" id="RCMK01003367">
    <property type="protein sequence ID" value="KAG2875284.1"/>
    <property type="molecule type" value="Genomic_DNA"/>
</dbReference>
<evidence type="ECO:0000313" key="2">
    <source>
        <dbReference type="EMBL" id="KAG2875284.1"/>
    </source>
</evidence>
<dbReference type="Proteomes" id="UP000251314">
    <property type="component" value="Unassembled WGS sequence"/>
</dbReference>
<reference evidence="1" key="2">
    <citation type="submission" date="2018-10" db="EMBL/GenBank/DDBJ databases">
        <title>Effector identification in a new, highly contiguous assembly of the strawberry crown rot pathogen Phytophthora cactorum.</title>
        <authorList>
            <person name="Armitage A.D."/>
            <person name="Nellist C.F."/>
            <person name="Bates H."/>
            <person name="Vickerstaff R.J."/>
            <person name="Harrison R.J."/>
        </authorList>
    </citation>
    <scope>NUCLEOTIDE SEQUENCE</scope>
    <source>
        <strain evidence="1">15-7</strain>
        <strain evidence="3">4032</strain>
        <strain evidence="2">4040</strain>
        <strain evidence="4">P415</strain>
        <strain evidence="5">P421</strain>
    </source>
</reference>